<keyword evidence="4" id="KW-0281">Fimbrium</keyword>
<dbReference type="InterPro" id="IPR050263">
    <property type="entry name" value="Bact_Fimbrial_Adh_Pro"/>
</dbReference>
<evidence type="ECO:0000256" key="3">
    <source>
        <dbReference type="ARBA" id="ARBA00022729"/>
    </source>
</evidence>
<dbReference type="EMBL" id="LPDO01000076">
    <property type="protein sequence ID" value="KVT53320.1"/>
    <property type="molecule type" value="Genomic_DNA"/>
</dbReference>
<dbReference type="GO" id="GO:0009289">
    <property type="term" value="C:pilus"/>
    <property type="evidence" value="ECO:0007669"/>
    <property type="project" value="UniProtKB-SubCell"/>
</dbReference>
<reference evidence="6 7" key="1">
    <citation type="submission" date="2015-11" db="EMBL/GenBank/DDBJ databases">
        <title>Expanding the genomic diversity of Burkholderia species for the development of highly accurate diagnostics.</title>
        <authorList>
            <person name="Sahl J."/>
            <person name="Keim P."/>
            <person name="Wagner D."/>
        </authorList>
    </citation>
    <scope>NUCLEOTIDE SEQUENCE [LARGE SCALE GENOMIC DNA]</scope>
    <source>
        <strain evidence="6 7">MSMB1137WGS</strain>
    </source>
</reference>
<accession>A0AAW3NCC7</accession>
<feature type="domain" description="Fimbrial-type adhesion" evidence="5">
    <location>
        <begin position="12"/>
        <end position="101"/>
    </location>
</feature>
<evidence type="ECO:0000256" key="4">
    <source>
        <dbReference type="ARBA" id="ARBA00023263"/>
    </source>
</evidence>
<proteinExistence type="inferred from homology"/>
<evidence type="ECO:0000256" key="1">
    <source>
        <dbReference type="ARBA" id="ARBA00004561"/>
    </source>
</evidence>
<protein>
    <submittedName>
        <fullName evidence="6">Adhesin</fullName>
    </submittedName>
</protein>
<dbReference type="Pfam" id="PF00419">
    <property type="entry name" value="Fimbrial"/>
    <property type="match status" value="1"/>
</dbReference>
<evidence type="ECO:0000313" key="6">
    <source>
        <dbReference type="EMBL" id="KVT53320.1"/>
    </source>
</evidence>
<sequence length="101" mass="10412">MWVITSTLTDLTNPGNRSNVLSLTRDSRATGVGIQVLNGSTVLAYGPDSNASGNINQWKAGSVTPGTATFSIPLSARYVQTAGSVTPGSAAGRATFTMSYQ</sequence>
<comment type="caution">
    <text evidence="6">The sequence shown here is derived from an EMBL/GenBank/DDBJ whole genome shotgun (WGS) entry which is preliminary data.</text>
</comment>
<evidence type="ECO:0000313" key="7">
    <source>
        <dbReference type="Proteomes" id="UP000056732"/>
    </source>
</evidence>
<evidence type="ECO:0000256" key="2">
    <source>
        <dbReference type="ARBA" id="ARBA00006671"/>
    </source>
</evidence>
<organism evidence="6 7">
    <name type="scientific">Burkholderia ubonensis</name>
    <dbReference type="NCBI Taxonomy" id="101571"/>
    <lineage>
        <taxon>Bacteria</taxon>
        <taxon>Pseudomonadati</taxon>
        <taxon>Pseudomonadota</taxon>
        <taxon>Betaproteobacteria</taxon>
        <taxon>Burkholderiales</taxon>
        <taxon>Burkholderiaceae</taxon>
        <taxon>Burkholderia</taxon>
        <taxon>Burkholderia cepacia complex</taxon>
    </lineage>
</organism>
<comment type="subcellular location">
    <subcellularLocation>
        <location evidence="1">Fimbrium</location>
    </subcellularLocation>
</comment>
<dbReference type="AlphaFoldDB" id="A0AAW3NCC7"/>
<dbReference type="InterPro" id="IPR036937">
    <property type="entry name" value="Adhesion_dom_fimbrial_sf"/>
</dbReference>
<evidence type="ECO:0000259" key="5">
    <source>
        <dbReference type="Pfam" id="PF00419"/>
    </source>
</evidence>
<dbReference type="InterPro" id="IPR008966">
    <property type="entry name" value="Adhesion_dom_sf"/>
</dbReference>
<dbReference type="InterPro" id="IPR000259">
    <property type="entry name" value="Adhesion_dom_fimbrial"/>
</dbReference>
<dbReference type="PANTHER" id="PTHR33420">
    <property type="entry name" value="FIMBRIAL SUBUNIT ELFA-RELATED"/>
    <property type="match status" value="1"/>
</dbReference>
<comment type="similarity">
    <text evidence="2">Belongs to the fimbrial protein family.</text>
</comment>
<dbReference type="SUPFAM" id="SSF49401">
    <property type="entry name" value="Bacterial adhesins"/>
    <property type="match status" value="1"/>
</dbReference>
<keyword evidence="3" id="KW-0732">Signal</keyword>
<dbReference type="GO" id="GO:0043709">
    <property type="term" value="P:cell adhesion involved in single-species biofilm formation"/>
    <property type="evidence" value="ECO:0007669"/>
    <property type="project" value="TreeGrafter"/>
</dbReference>
<name>A0AAW3NCC7_9BURK</name>
<gene>
    <name evidence="6" type="ORF">WK53_07765</name>
</gene>
<dbReference type="PANTHER" id="PTHR33420:SF12">
    <property type="entry name" value="FIMBRIN-LIKE PROTEIN FIMI-RELATED"/>
    <property type="match status" value="1"/>
</dbReference>
<dbReference type="Gene3D" id="2.60.40.1090">
    <property type="entry name" value="Fimbrial-type adhesion domain"/>
    <property type="match status" value="1"/>
</dbReference>
<dbReference type="Proteomes" id="UP000056732">
    <property type="component" value="Unassembled WGS sequence"/>
</dbReference>